<organism evidence="19">
    <name type="scientific">Archaeoglobus fulgidus</name>
    <dbReference type="NCBI Taxonomy" id="2234"/>
    <lineage>
        <taxon>Archaea</taxon>
        <taxon>Methanobacteriati</taxon>
        <taxon>Methanobacteriota</taxon>
        <taxon>Archaeoglobi</taxon>
        <taxon>Archaeoglobales</taxon>
        <taxon>Archaeoglobaceae</taxon>
        <taxon>Archaeoglobus</taxon>
    </lineage>
</organism>
<evidence type="ECO:0000256" key="16">
    <source>
        <dbReference type="ARBA" id="ARBA00034066"/>
    </source>
</evidence>
<evidence type="ECO:0000256" key="10">
    <source>
        <dbReference type="ARBA" id="ARBA00022723"/>
    </source>
</evidence>
<evidence type="ECO:0000256" key="3">
    <source>
        <dbReference type="ARBA" id="ARBA00004651"/>
    </source>
</evidence>
<evidence type="ECO:0000256" key="4">
    <source>
        <dbReference type="ARBA" id="ARBA00004922"/>
    </source>
</evidence>
<dbReference type="InterPro" id="IPR003674">
    <property type="entry name" value="Oligo_trans_STT3"/>
</dbReference>
<keyword evidence="9 17" id="KW-0812">Transmembrane</keyword>
<evidence type="ECO:0000256" key="5">
    <source>
        <dbReference type="ARBA" id="ARBA00010810"/>
    </source>
</evidence>
<dbReference type="EC" id="2.4.99.21" evidence="6"/>
<reference evidence="19" key="1">
    <citation type="journal article" date="2020" name="mSystems">
        <title>Genome- and Community-Level Interaction Insights into Carbon Utilization and Element Cycling Functions of Hydrothermarchaeota in Hydrothermal Sediment.</title>
        <authorList>
            <person name="Zhou Z."/>
            <person name="Liu Y."/>
            <person name="Xu W."/>
            <person name="Pan J."/>
            <person name="Luo Z.H."/>
            <person name="Li M."/>
        </authorList>
    </citation>
    <scope>NUCLEOTIDE SEQUENCE [LARGE SCALE GENOMIC DNA]</scope>
    <source>
        <strain evidence="19">SpSt-587</strain>
    </source>
</reference>
<comment type="cofactor">
    <cofactor evidence="2">
        <name>Mg(2+)</name>
        <dbReference type="ChEBI" id="CHEBI:18420"/>
    </cofactor>
</comment>
<feature type="domain" description="AglB-like core" evidence="18">
    <location>
        <begin position="47"/>
        <end position="135"/>
    </location>
</feature>
<keyword evidence="14" id="KW-0464">Manganese</keyword>
<keyword evidence="7" id="KW-0328">Glycosyltransferase</keyword>
<keyword evidence="11" id="KW-0460">Magnesium</keyword>
<dbReference type="InterPro" id="IPR054479">
    <property type="entry name" value="AglB-like_core"/>
</dbReference>
<evidence type="ECO:0000256" key="6">
    <source>
        <dbReference type="ARBA" id="ARBA00012602"/>
    </source>
</evidence>
<evidence type="ECO:0000256" key="9">
    <source>
        <dbReference type="ARBA" id="ARBA00022692"/>
    </source>
</evidence>
<comment type="pathway">
    <text evidence="4">Protein modification; protein glycosylation.</text>
</comment>
<comment type="cofactor">
    <cofactor evidence="1">
        <name>Mn(2+)</name>
        <dbReference type="ChEBI" id="CHEBI:29035"/>
    </cofactor>
</comment>
<evidence type="ECO:0000256" key="8">
    <source>
        <dbReference type="ARBA" id="ARBA00022679"/>
    </source>
</evidence>
<evidence type="ECO:0000256" key="12">
    <source>
        <dbReference type="ARBA" id="ARBA00022989"/>
    </source>
</evidence>
<dbReference type="PANTHER" id="PTHR13872">
    <property type="entry name" value="DOLICHYL-DIPHOSPHOOLIGOSACCHARIDE--PROTEIN GLYCOSYLTRANSFERASE SUBUNIT"/>
    <property type="match status" value="1"/>
</dbReference>
<name>A0A7J3M107_ARCFL</name>
<evidence type="ECO:0000256" key="1">
    <source>
        <dbReference type="ARBA" id="ARBA00001936"/>
    </source>
</evidence>
<comment type="catalytic activity">
    <reaction evidence="16">
        <text>an archaeal dolichyl phosphooligosaccharide + [protein]-L-asparagine = an archaeal dolichyl phosphate + a glycoprotein with the oligosaccharide chain attached by N-beta-D-glycosyl linkage to a protein L-asparagine.</text>
        <dbReference type="EC" id="2.4.99.21"/>
    </reaction>
</comment>
<evidence type="ECO:0000259" key="18">
    <source>
        <dbReference type="Pfam" id="PF22627"/>
    </source>
</evidence>
<dbReference type="Gene3D" id="3.40.50.12610">
    <property type="match status" value="1"/>
</dbReference>
<evidence type="ECO:0000256" key="17">
    <source>
        <dbReference type="SAM" id="Phobius"/>
    </source>
</evidence>
<keyword evidence="10" id="KW-0479">Metal-binding</keyword>
<dbReference type="UniPathway" id="UPA00378"/>
<evidence type="ECO:0000256" key="2">
    <source>
        <dbReference type="ARBA" id="ARBA00001946"/>
    </source>
</evidence>
<gene>
    <name evidence="19" type="ORF">ENT52_02680</name>
</gene>
<dbReference type="GO" id="GO:0005886">
    <property type="term" value="C:plasma membrane"/>
    <property type="evidence" value="ECO:0007669"/>
    <property type="project" value="UniProtKB-SubCell"/>
</dbReference>
<comment type="similarity">
    <text evidence="5">Belongs to the STT3 family.</text>
</comment>
<proteinExistence type="inferred from homology"/>
<dbReference type="AlphaFoldDB" id="A0A7J3M107"/>
<dbReference type="Pfam" id="PF22627">
    <property type="entry name" value="AglB_core-like"/>
    <property type="match status" value="1"/>
</dbReference>
<dbReference type="PANTHER" id="PTHR13872:SF1">
    <property type="entry name" value="DOLICHYL-DIPHOSPHOOLIGOSACCHARIDE--PROTEIN GLYCOSYLTRANSFERASE SUBUNIT STT3B"/>
    <property type="match status" value="1"/>
</dbReference>
<protein>
    <recommendedName>
        <fullName evidence="6">dolichyl-phosphooligosaccharide-protein glycotransferase</fullName>
        <ecNumber evidence="6">2.4.99.21</ecNumber>
    </recommendedName>
    <alternativeName>
        <fullName evidence="15">Oligosaccharyl transferase</fullName>
    </alternativeName>
</protein>
<evidence type="ECO:0000256" key="7">
    <source>
        <dbReference type="ARBA" id="ARBA00022676"/>
    </source>
</evidence>
<evidence type="ECO:0000256" key="15">
    <source>
        <dbReference type="ARBA" id="ARBA00030679"/>
    </source>
</evidence>
<evidence type="ECO:0000256" key="11">
    <source>
        <dbReference type="ARBA" id="ARBA00022842"/>
    </source>
</evidence>
<keyword evidence="12 17" id="KW-1133">Transmembrane helix</keyword>
<dbReference type="GO" id="GO:0004576">
    <property type="term" value="F:oligosaccharyl transferase activity"/>
    <property type="evidence" value="ECO:0007669"/>
    <property type="project" value="InterPro"/>
</dbReference>
<comment type="subcellular location">
    <subcellularLocation>
        <location evidence="3">Cell membrane</location>
        <topology evidence="3">Multi-pass membrane protein</topology>
    </subcellularLocation>
</comment>
<dbReference type="GO" id="GO:0046872">
    <property type="term" value="F:metal ion binding"/>
    <property type="evidence" value="ECO:0007669"/>
    <property type="project" value="UniProtKB-KW"/>
</dbReference>
<sequence length="203" mass="23359">MSKAKRAKEKKKEVVTIRDHLTVSAFLLILAAPCIIMSIVGFDMSDDWKATLNWLKENAEEQNYLNAYEKPSYSVLSWWDYGNWILYVAKKAVVCNNFQLGADDAAKFFVAESEEEAMKIIEKRGVKFVVTAEEMGIFENNTKTKFHAIARIAGYNPDFMTAKELLAFFNKTMLYKLQVENAENLTHFKLVKEFGKVKIFEVI</sequence>
<comment type="caution">
    <text evidence="19">The sequence shown here is derived from an EMBL/GenBank/DDBJ whole genome shotgun (WGS) entry which is preliminary data.</text>
</comment>
<feature type="transmembrane region" description="Helical" evidence="17">
    <location>
        <begin position="21"/>
        <end position="42"/>
    </location>
</feature>
<evidence type="ECO:0000256" key="14">
    <source>
        <dbReference type="ARBA" id="ARBA00023211"/>
    </source>
</evidence>
<keyword evidence="8" id="KW-0808">Transferase</keyword>
<dbReference type="EMBL" id="DSYZ01000062">
    <property type="protein sequence ID" value="HGT82616.1"/>
    <property type="molecule type" value="Genomic_DNA"/>
</dbReference>
<evidence type="ECO:0000256" key="13">
    <source>
        <dbReference type="ARBA" id="ARBA00023136"/>
    </source>
</evidence>
<evidence type="ECO:0000313" key="19">
    <source>
        <dbReference type="EMBL" id="HGT82616.1"/>
    </source>
</evidence>
<keyword evidence="13 17" id="KW-0472">Membrane</keyword>
<accession>A0A7J3M107</accession>